<feature type="coiled-coil region" evidence="1">
    <location>
        <begin position="123"/>
        <end position="150"/>
    </location>
</feature>
<evidence type="ECO:0000256" key="1">
    <source>
        <dbReference type="SAM" id="Coils"/>
    </source>
</evidence>
<keyword evidence="1" id="KW-0175">Coiled coil</keyword>
<dbReference type="EMBL" id="BT123119">
    <property type="protein sequence ID" value="ADE76460.1"/>
    <property type="molecule type" value="mRNA"/>
</dbReference>
<name>D5AA91_PICSI</name>
<evidence type="ECO:0000256" key="2">
    <source>
        <dbReference type="SAM" id="MobiDB-lite"/>
    </source>
</evidence>
<dbReference type="Gene3D" id="3.10.20.90">
    <property type="entry name" value="Phosphatidylinositol 3-kinase Catalytic Subunit, Chain A, domain 1"/>
    <property type="match status" value="1"/>
</dbReference>
<dbReference type="OMA" id="CNKRPRV"/>
<dbReference type="AlphaFoldDB" id="D5AA91"/>
<dbReference type="Pfam" id="PF11976">
    <property type="entry name" value="Rad60-SLD"/>
    <property type="match status" value="1"/>
</dbReference>
<dbReference type="PANTHER" id="PTHR47813">
    <property type="entry name" value="UBIQUITIN-LIKE SUPERFAMILY PROTEIN"/>
    <property type="match status" value="1"/>
</dbReference>
<dbReference type="InterPro" id="IPR022617">
    <property type="entry name" value="Rad60/SUMO-like_dom"/>
</dbReference>
<dbReference type="CDD" id="cd01763">
    <property type="entry name" value="Ubl_SUMO_like"/>
    <property type="match status" value="1"/>
</dbReference>
<sequence>MGSPSSSSTPQNEDEDDGYEPLFDYSHIQPTIVGEDDDSDGEALEIIEADLFFRPNGKKRASYYGREGTIKGIMPVADVKESEEEDWLPPPPKSIKVAEISADGNSILSELRLKREELASMTSDSAEDMLRKLEESAKRELQKSEKFDADTALYDASKLSSTRQKVIITVQDKKGTKQFRLYMDDKFEKLFKIYGEHANGQREHLVFFFDGEKISPSQTPEDLGLTDDDMIEVYSKTG</sequence>
<organism evidence="4">
    <name type="scientific">Picea sitchensis</name>
    <name type="common">Sitka spruce</name>
    <name type="synonym">Pinus sitchensis</name>
    <dbReference type="NCBI Taxonomy" id="3332"/>
    <lineage>
        <taxon>Eukaryota</taxon>
        <taxon>Viridiplantae</taxon>
        <taxon>Streptophyta</taxon>
        <taxon>Embryophyta</taxon>
        <taxon>Tracheophyta</taxon>
        <taxon>Spermatophyta</taxon>
        <taxon>Pinopsida</taxon>
        <taxon>Pinidae</taxon>
        <taxon>Conifers I</taxon>
        <taxon>Pinales</taxon>
        <taxon>Pinaceae</taxon>
        <taxon>Picea</taxon>
    </lineage>
</organism>
<proteinExistence type="evidence at transcript level"/>
<feature type="compositionally biased region" description="Polar residues" evidence="2">
    <location>
        <begin position="1"/>
        <end position="11"/>
    </location>
</feature>
<dbReference type="PANTHER" id="PTHR47813:SF2">
    <property type="entry name" value="UBIQUITIN-LIKE SUPERFAMILY PROTEIN"/>
    <property type="match status" value="1"/>
</dbReference>
<accession>D5AA91</accession>
<dbReference type="SUPFAM" id="SSF54236">
    <property type="entry name" value="Ubiquitin-like"/>
    <property type="match status" value="1"/>
</dbReference>
<feature type="domain" description="Rad60/SUMO-like" evidence="3">
    <location>
        <begin position="165"/>
        <end position="234"/>
    </location>
</feature>
<evidence type="ECO:0000259" key="3">
    <source>
        <dbReference type="Pfam" id="PF11976"/>
    </source>
</evidence>
<protein>
    <recommendedName>
        <fullName evidence="3">Rad60/SUMO-like domain-containing protein</fullName>
    </recommendedName>
</protein>
<evidence type="ECO:0000313" key="4">
    <source>
        <dbReference type="EMBL" id="ADE76460.1"/>
    </source>
</evidence>
<reference evidence="4" key="1">
    <citation type="submission" date="2010-04" db="EMBL/GenBank/DDBJ databases">
        <authorList>
            <person name="Reid K.E."/>
            <person name="Liao N."/>
            <person name="Chan S."/>
            <person name="Docking R."/>
            <person name="Taylor G."/>
            <person name="Moore R."/>
            <person name="Mayo M."/>
            <person name="Munro S."/>
            <person name="King J."/>
            <person name="Yanchuk A."/>
            <person name="Holt R."/>
            <person name="Jones S."/>
            <person name="Marra M."/>
            <person name="Ritland C.E."/>
            <person name="Ritland K."/>
            <person name="Bohlmann J."/>
        </authorList>
    </citation>
    <scope>NUCLEOTIDE SEQUENCE</scope>
    <source>
        <tissue evidence="4">Bud</tissue>
    </source>
</reference>
<feature type="region of interest" description="Disordered" evidence="2">
    <location>
        <begin position="1"/>
        <end position="22"/>
    </location>
</feature>
<dbReference type="InterPro" id="IPR029071">
    <property type="entry name" value="Ubiquitin-like_domsf"/>
</dbReference>